<proteinExistence type="predicted"/>
<protein>
    <submittedName>
        <fullName evidence="1">Uncharacterized protein</fullName>
    </submittedName>
</protein>
<dbReference type="AlphaFoldDB" id="A0AAJ0HBY1"/>
<evidence type="ECO:0000313" key="1">
    <source>
        <dbReference type="EMBL" id="KAK3346767.1"/>
    </source>
</evidence>
<reference evidence="1" key="1">
    <citation type="journal article" date="2023" name="Mol. Phylogenet. Evol.">
        <title>Genome-scale phylogeny and comparative genomics of the fungal order Sordariales.</title>
        <authorList>
            <person name="Hensen N."/>
            <person name="Bonometti L."/>
            <person name="Westerberg I."/>
            <person name="Brannstrom I.O."/>
            <person name="Guillou S."/>
            <person name="Cros-Aarteil S."/>
            <person name="Calhoun S."/>
            <person name="Haridas S."/>
            <person name="Kuo A."/>
            <person name="Mondo S."/>
            <person name="Pangilinan J."/>
            <person name="Riley R."/>
            <person name="LaButti K."/>
            <person name="Andreopoulos B."/>
            <person name="Lipzen A."/>
            <person name="Chen C."/>
            <person name="Yan M."/>
            <person name="Daum C."/>
            <person name="Ng V."/>
            <person name="Clum A."/>
            <person name="Steindorff A."/>
            <person name="Ohm R.A."/>
            <person name="Martin F."/>
            <person name="Silar P."/>
            <person name="Natvig D.O."/>
            <person name="Lalanne C."/>
            <person name="Gautier V."/>
            <person name="Ament-Velasquez S.L."/>
            <person name="Kruys A."/>
            <person name="Hutchinson M.I."/>
            <person name="Powell A.J."/>
            <person name="Barry K."/>
            <person name="Miller A.N."/>
            <person name="Grigoriev I.V."/>
            <person name="Debuchy R."/>
            <person name="Gladieux P."/>
            <person name="Hiltunen Thoren M."/>
            <person name="Johannesson H."/>
        </authorList>
    </citation>
    <scope>NUCLEOTIDE SEQUENCE</scope>
    <source>
        <strain evidence="1">CBS 955.72</strain>
    </source>
</reference>
<dbReference type="EMBL" id="JAUIQD010000006">
    <property type="protein sequence ID" value="KAK3346767.1"/>
    <property type="molecule type" value="Genomic_DNA"/>
</dbReference>
<comment type="caution">
    <text evidence="1">The sequence shown here is derived from an EMBL/GenBank/DDBJ whole genome shotgun (WGS) entry which is preliminary data.</text>
</comment>
<organism evidence="1 2">
    <name type="scientific">Lasiosphaeria hispida</name>
    <dbReference type="NCBI Taxonomy" id="260671"/>
    <lineage>
        <taxon>Eukaryota</taxon>
        <taxon>Fungi</taxon>
        <taxon>Dikarya</taxon>
        <taxon>Ascomycota</taxon>
        <taxon>Pezizomycotina</taxon>
        <taxon>Sordariomycetes</taxon>
        <taxon>Sordariomycetidae</taxon>
        <taxon>Sordariales</taxon>
        <taxon>Lasiosphaeriaceae</taxon>
        <taxon>Lasiosphaeria</taxon>
    </lineage>
</organism>
<gene>
    <name evidence="1" type="ORF">B0T25DRAFT_287297</name>
</gene>
<name>A0AAJ0HBY1_9PEZI</name>
<evidence type="ECO:0000313" key="2">
    <source>
        <dbReference type="Proteomes" id="UP001275084"/>
    </source>
</evidence>
<sequence length="270" mass="30724">MGWTVGRYFLEARSSGSDSLLRVAKLFYLLLRPSFSRVMRITLWRCRGATLHMGANILINGFTSYDISQHDILRRMNKRWYQVDGSTYAQRFRLGSACCRWNMSHPLSLAAAVHARTHDEKRNQANKAIPAGRYIKTPLAWTSENQEGYPRLRLLVLPLVWRPAMPITLQETHSRRGTVYWLVQVRHGTGVPSKDKNEPYSFPGCLTSLTAPLVCFMFSISVQKLTTVSFSSFLNQGDSIPARLSLVSSVLFTLRLFLSSPSRYIRDTAS</sequence>
<accession>A0AAJ0HBY1</accession>
<dbReference type="Proteomes" id="UP001275084">
    <property type="component" value="Unassembled WGS sequence"/>
</dbReference>
<keyword evidence="2" id="KW-1185">Reference proteome</keyword>
<reference evidence="1" key="2">
    <citation type="submission" date="2023-06" db="EMBL/GenBank/DDBJ databases">
        <authorList>
            <consortium name="Lawrence Berkeley National Laboratory"/>
            <person name="Haridas S."/>
            <person name="Hensen N."/>
            <person name="Bonometti L."/>
            <person name="Westerberg I."/>
            <person name="Brannstrom I.O."/>
            <person name="Guillou S."/>
            <person name="Cros-Aarteil S."/>
            <person name="Calhoun S."/>
            <person name="Kuo A."/>
            <person name="Mondo S."/>
            <person name="Pangilinan J."/>
            <person name="Riley R."/>
            <person name="Labutti K."/>
            <person name="Andreopoulos B."/>
            <person name="Lipzen A."/>
            <person name="Chen C."/>
            <person name="Yanf M."/>
            <person name="Daum C."/>
            <person name="Ng V."/>
            <person name="Clum A."/>
            <person name="Steindorff A."/>
            <person name="Ohm R."/>
            <person name="Martin F."/>
            <person name="Silar P."/>
            <person name="Natvig D."/>
            <person name="Lalanne C."/>
            <person name="Gautier V."/>
            <person name="Ament-Velasquez S.L."/>
            <person name="Kruys A."/>
            <person name="Hutchinson M.I."/>
            <person name="Powell A.J."/>
            <person name="Barry K."/>
            <person name="Miller A.N."/>
            <person name="Grigoriev I.V."/>
            <person name="Debuchy R."/>
            <person name="Gladieux P."/>
            <person name="Thoren M.H."/>
            <person name="Johannesson H."/>
        </authorList>
    </citation>
    <scope>NUCLEOTIDE SEQUENCE</scope>
    <source>
        <strain evidence="1">CBS 955.72</strain>
    </source>
</reference>